<evidence type="ECO:0000256" key="13">
    <source>
        <dbReference type="PIRNR" id="PIRNR000099"/>
    </source>
</evidence>
<dbReference type="PROSITE" id="PS00611">
    <property type="entry name" value="HISOL_DEHYDROGENASE"/>
    <property type="match status" value="1"/>
</dbReference>
<dbReference type="NCBIfam" id="TIGR00069">
    <property type="entry name" value="hisD"/>
    <property type="match status" value="1"/>
</dbReference>
<evidence type="ECO:0000256" key="12">
    <source>
        <dbReference type="HAMAP-Rule" id="MF_01024"/>
    </source>
</evidence>
<protein>
    <recommendedName>
        <fullName evidence="4 12">Histidinol dehydrogenase</fullName>
        <shortName evidence="12">HDH</shortName>
        <ecNumber evidence="4 12">1.1.1.23</ecNumber>
    </recommendedName>
</protein>
<evidence type="ECO:0000256" key="7">
    <source>
        <dbReference type="ARBA" id="ARBA00022833"/>
    </source>
</evidence>
<feature type="binding site" evidence="12 17">
    <location>
        <position position="260"/>
    </location>
    <ligand>
        <name>Zn(2+)</name>
        <dbReference type="ChEBI" id="CHEBI:29105"/>
    </ligand>
</feature>
<dbReference type="EMBL" id="FUXM01000025">
    <property type="protein sequence ID" value="SKA11464.1"/>
    <property type="molecule type" value="Genomic_DNA"/>
</dbReference>
<dbReference type="GO" id="GO:0000105">
    <property type="term" value="P:L-histidine biosynthetic process"/>
    <property type="evidence" value="ECO:0007669"/>
    <property type="project" value="UniProtKB-UniRule"/>
</dbReference>
<dbReference type="Proteomes" id="UP000189933">
    <property type="component" value="Unassembled WGS sequence"/>
</dbReference>
<evidence type="ECO:0000256" key="15">
    <source>
        <dbReference type="PIRSR" id="PIRSR000099-2"/>
    </source>
</evidence>
<feature type="binding site" evidence="12 17">
    <location>
        <position position="359"/>
    </location>
    <ligand>
        <name>Zn(2+)</name>
        <dbReference type="ChEBI" id="CHEBI:29105"/>
    </ligand>
</feature>
<evidence type="ECO:0000256" key="1">
    <source>
        <dbReference type="ARBA" id="ARBA00003850"/>
    </source>
</evidence>
<dbReference type="Pfam" id="PF00815">
    <property type="entry name" value="Histidinol_dh"/>
    <property type="match status" value="1"/>
</dbReference>
<feature type="active site" description="Proton acceptor" evidence="12 14">
    <location>
        <position position="326"/>
    </location>
</feature>
<proteinExistence type="inferred from homology"/>
<keyword evidence="6 12" id="KW-0479">Metal-binding</keyword>
<dbReference type="HAMAP" id="MF_01024">
    <property type="entry name" value="HisD"/>
    <property type="match status" value="1"/>
</dbReference>
<keyword evidence="20" id="KW-1185">Reference proteome</keyword>
<evidence type="ECO:0000313" key="19">
    <source>
        <dbReference type="EMBL" id="SKA11464.1"/>
    </source>
</evidence>
<dbReference type="OrthoDB" id="9805269at2"/>
<dbReference type="InterPro" id="IPR001692">
    <property type="entry name" value="Histidinol_DH_CS"/>
</dbReference>
<feature type="binding site" evidence="12 16">
    <location>
        <position position="235"/>
    </location>
    <ligand>
        <name>substrate</name>
    </ligand>
</feature>
<dbReference type="GO" id="GO:0004399">
    <property type="term" value="F:histidinol dehydrogenase activity"/>
    <property type="evidence" value="ECO:0007669"/>
    <property type="project" value="UniProtKB-UniRule"/>
</dbReference>
<name>A0A1T4R5X5_9FIRM</name>
<feature type="binding site" evidence="12 16">
    <location>
        <position position="418"/>
    </location>
    <ligand>
        <name>substrate</name>
    </ligand>
</feature>
<evidence type="ECO:0000256" key="17">
    <source>
        <dbReference type="PIRSR" id="PIRSR000099-4"/>
    </source>
</evidence>
<dbReference type="InterPro" id="IPR012131">
    <property type="entry name" value="Hstdl_DH"/>
</dbReference>
<dbReference type="Gene3D" id="3.40.50.1980">
    <property type="entry name" value="Nitrogenase molybdenum iron protein domain"/>
    <property type="match status" value="2"/>
</dbReference>
<feature type="binding site" evidence="12 15">
    <location>
        <position position="127"/>
    </location>
    <ligand>
        <name>NAD(+)</name>
        <dbReference type="ChEBI" id="CHEBI:57540"/>
    </ligand>
</feature>
<reference evidence="20" key="1">
    <citation type="submission" date="2017-02" db="EMBL/GenBank/DDBJ databases">
        <authorList>
            <person name="Varghese N."/>
            <person name="Submissions S."/>
        </authorList>
    </citation>
    <scope>NUCLEOTIDE SEQUENCE [LARGE SCALE GENOMIC DNA]</scope>
    <source>
        <strain evidence="20">DSM 16521</strain>
    </source>
</reference>
<dbReference type="PRINTS" id="PR00083">
    <property type="entry name" value="HOLDHDRGNASE"/>
</dbReference>
<evidence type="ECO:0000256" key="9">
    <source>
        <dbReference type="ARBA" id="ARBA00023027"/>
    </source>
</evidence>
<sequence length="435" mass="47068">MVFRILQAGSVEAERLLMKEYGDLACYEQAVREILAEVKCRGDEAVLAYTARFDGVELTAATMRVSEAEVAEAYTRVDEEFLAALRLARDNISAFHQKQLPKSWAEPDQKGNVLGQLVRPLERVGIYVPGGTADYPSSVLMNAIPARVAGVKEIVMVAPPRRDGRLSPYTLVAAREAGVTEIYKIGGAQAIAALAFGTETIRKVDLITGPGNIYVTLAKKEVYGRVNIDMLAGPSEILIIADETANPRYLAADLLSQAEHDVLASSVLLTPSRELAEAVAGEVEKQLQALERREIAAKSLVSYGGAIITADLEEAVALANRYAPEHLELQVQDPWQWLGLIQHAGAIFLGPYTPEPVGDYLAGPNHVLPTGGTARFYSALNVETFMKKTSLLSYTARGLKAEGEAIVKLANTEGLTAHARAVAVRLEDLTEEGEQ</sequence>
<evidence type="ECO:0000256" key="8">
    <source>
        <dbReference type="ARBA" id="ARBA00023002"/>
    </source>
</evidence>
<comment type="function">
    <text evidence="1 12">Catalyzes the sequential NAD-dependent oxidations of L-histidinol to L-histidinaldehyde and then to L-histidine.</text>
</comment>
<keyword evidence="8 12" id="KW-0560">Oxidoreductase</keyword>
<dbReference type="FunFam" id="3.40.50.1980:FF:000001">
    <property type="entry name" value="Histidinol dehydrogenase"/>
    <property type="match status" value="1"/>
</dbReference>
<dbReference type="InterPro" id="IPR022695">
    <property type="entry name" value="Histidinol_DH_monofunct"/>
</dbReference>
<feature type="binding site" evidence="12 16">
    <location>
        <position position="359"/>
    </location>
    <ligand>
        <name>substrate</name>
    </ligand>
</feature>
<feature type="binding site" evidence="12 16">
    <location>
        <position position="257"/>
    </location>
    <ligand>
        <name>substrate</name>
    </ligand>
</feature>
<comment type="pathway">
    <text evidence="2 12">Amino-acid biosynthesis; L-histidine biosynthesis; L-histidine from 5-phospho-alpha-D-ribose 1-diphosphate: step 9/9.</text>
</comment>
<feature type="binding site" evidence="12 16">
    <location>
        <position position="326"/>
    </location>
    <ligand>
        <name>substrate</name>
    </ligand>
</feature>
<dbReference type="GO" id="GO:0005829">
    <property type="term" value="C:cytosol"/>
    <property type="evidence" value="ECO:0007669"/>
    <property type="project" value="TreeGrafter"/>
</dbReference>
<evidence type="ECO:0000256" key="16">
    <source>
        <dbReference type="PIRSR" id="PIRSR000099-3"/>
    </source>
</evidence>
<dbReference type="InterPro" id="IPR016161">
    <property type="entry name" value="Ald_DH/histidinol_DH"/>
</dbReference>
<dbReference type="RefSeq" id="WP_078665984.1">
    <property type="nucleotide sequence ID" value="NZ_FUXM01000025.1"/>
</dbReference>
<dbReference type="FunFam" id="3.40.50.1980:FF:000026">
    <property type="entry name" value="Histidinol dehydrogenase"/>
    <property type="match status" value="1"/>
</dbReference>
<evidence type="ECO:0000313" key="20">
    <source>
        <dbReference type="Proteomes" id="UP000189933"/>
    </source>
</evidence>
<evidence type="ECO:0000256" key="11">
    <source>
        <dbReference type="ARBA" id="ARBA00049489"/>
    </source>
</evidence>
<dbReference type="PANTHER" id="PTHR21256">
    <property type="entry name" value="HISTIDINOL DEHYDROGENASE HDH"/>
    <property type="match status" value="1"/>
</dbReference>
<dbReference type="PIRSF" id="PIRSF000099">
    <property type="entry name" value="Histidinol_dh"/>
    <property type="match status" value="1"/>
</dbReference>
<feature type="binding site" evidence="12 16">
    <location>
        <position position="413"/>
    </location>
    <ligand>
        <name>substrate</name>
    </ligand>
</feature>
<keyword evidence="7 12" id="KW-0862">Zinc</keyword>
<keyword evidence="9 12" id="KW-0520">NAD</keyword>
<evidence type="ECO:0000256" key="10">
    <source>
        <dbReference type="ARBA" id="ARBA00023102"/>
    </source>
</evidence>
<feature type="active site" description="Proton acceptor" evidence="12 14">
    <location>
        <position position="325"/>
    </location>
</feature>
<evidence type="ECO:0000256" key="6">
    <source>
        <dbReference type="ARBA" id="ARBA00022723"/>
    </source>
</evidence>
<evidence type="ECO:0000256" key="2">
    <source>
        <dbReference type="ARBA" id="ARBA00004940"/>
    </source>
</evidence>
<dbReference type="PANTHER" id="PTHR21256:SF2">
    <property type="entry name" value="HISTIDINE BIOSYNTHESIS TRIFUNCTIONAL PROTEIN"/>
    <property type="match status" value="1"/>
</dbReference>
<comment type="similarity">
    <text evidence="3 12 13 18">Belongs to the histidinol dehydrogenase family.</text>
</comment>
<evidence type="ECO:0000256" key="3">
    <source>
        <dbReference type="ARBA" id="ARBA00010178"/>
    </source>
</evidence>
<feature type="binding site" evidence="12 16">
    <location>
        <position position="260"/>
    </location>
    <ligand>
        <name>substrate</name>
    </ligand>
</feature>
<feature type="binding site" evidence="12 17">
    <location>
        <position position="257"/>
    </location>
    <ligand>
        <name>Zn(2+)</name>
        <dbReference type="ChEBI" id="CHEBI:29105"/>
    </ligand>
</feature>
<dbReference type="SUPFAM" id="SSF53720">
    <property type="entry name" value="ALDH-like"/>
    <property type="match status" value="1"/>
</dbReference>
<comment type="catalytic activity">
    <reaction evidence="11 12">
        <text>L-histidinol + 2 NAD(+) + H2O = L-histidine + 2 NADH + 3 H(+)</text>
        <dbReference type="Rhea" id="RHEA:20641"/>
        <dbReference type="ChEBI" id="CHEBI:15377"/>
        <dbReference type="ChEBI" id="CHEBI:15378"/>
        <dbReference type="ChEBI" id="CHEBI:57540"/>
        <dbReference type="ChEBI" id="CHEBI:57595"/>
        <dbReference type="ChEBI" id="CHEBI:57699"/>
        <dbReference type="ChEBI" id="CHEBI:57945"/>
        <dbReference type="EC" id="1.1.1.23"/>
    </reaction>
</comment>
<feature type="binding site" evidence="12 15">
    <location>
        <position position="189"/>
    </location>
    <ligand>
        <name>NAD(+)</name>
        <dbReference type="ChEBI" id="CHEBI:57540"/>
    </ligand>
</feature>
<gene>
    <name evidence="12" type="primary">hisD</name>
    <name evidence="19" type="ORF">SAMN02745885_01950</name>
</gene>
<comment type="cofactor">
    <cofactor evidence="12 17">
        <name>Zn(2+)</name>
        <dbReference type="ChEBI" id="CHEBI:29105"/>
    </cofactor>
    <text evidence="12 17">Binds 1 zinc ion per subunit.</text>
</comment>
<dbReference type="GO" id="GO:0051287">
    <property type="term" value="F:NAD binding"/>
    <property type="evidence" value="ECO:0007669"/>
    <property type="project" value="InterPro"/>
</dbReference>
<evidence type="ECO:0000256" key="18">
    <source>
        <dbReference type="RuleBase" id="RU004175"/>
    </source>
</evidence>
<evidence type="ECO:0000256" key="4">
    <source>
        <dbReference type="ARBA" id="ARBA00012965"/>
    </source>
</evidence>
<dbReference type="CDD" id="cd06572">
    <property type="entry name" value="Histidinol_dh"/>
    <property type="match status" value="1"/>
</dbReference>
<organism evidence="19 20">
    <name type="scientific">Carboxydocella sporoproducens DSM 16521</name>
    <dbReference type="NCBI Taxonomy" id="1121270"/>
    <lineage>
        <taxon>Bacteria</taxon>
        <taxon>Bacillati</taxon>
        <taxon>Bacillota</taxon>
        <taxon>Clostridia</taxon>
        <taxon>Eubacteriales</taxon>
        <taxon>Clostridiales Family XVI. Incertae Sedis</taxon>
        <taxon>Carboxydocella</taxon>
    </lineage>
</organism>
<feature type="binding site" evidence="12 17">
    <location>
        <position position="418"/>
    </location>
    <ligand>
        <name>Zn(2+)</name>
        <dbReference type="ChEBI" id="CHEBI:29105"/>
    </ligand>
</feature>
<dbReference type="EC" id="1.1.1.23" evidence="4 12"/>
<evidence type="ECO:0000256" key="14">
    <source>
        <dbReference type="PIRSR" id="PIRSR000099-1"/>
    </source>
</evidence>
<dbReference type="Gene3D" id="1.20.5.1300">
    <property type="match status" value="1"/>
</dbReference>
<dbReference type="FunFam" id="1.20.5.1300:FF:000002">
    <property type="entry name" value="Histidinol dehydrogenase, chloroplastic"/>
    <property type="match status" value="1"/>
</dbReference>
<dbReference type="AlphaFoldDB" id="A0A1T4R5X5"/>
<keyword evidence="10 12" id="KW-0368">Histidine biosynthesis</keyword>
<dbReference type="UniPathway" id="UPA00031">
    <property type="reaction ID" value="UER00014"/>
</dbReference>
<keyword evidence="5 12" id="KW-0028">Amino-acid biosynthesis</keyword>
<evidence type="ECO:0000256" key="5">
    <source>
        <dbReference type="ARBA" id="ARBA00022605"/>
    </source>
</evidence>
<dbReference type="GO" id="GO:0008270">
    <property type="term" value="F:zinc ion binding"/>
    <property type="evidence" value="ECO:0007669"/>
    <property type="project" value="UniProtKB-UniRule"/>
</dbReference>
<accession>A0A1T4R5X5</accession>
<feature type="binding site" evidence="12 15">
    <location>
        <position position="212"/>
    </location>
    <ligand>
        <name>NAD(+)</name>
        <dbReference type="ChEBI" id="CHEBI:57540"/>
    </ligand>
</feature>